<proteinExistence type="inferred from homology"/>
<evidence type="ECO:0000313" key="5">
    <source>
        <dbReference type="EMBL" id="XBP72592.1"/>
    </source>
</evidence>
<evidence type="ECO:0000256" key="2">
    <source>
        <dbReference type="ARBA" id="ARBA00022729"/>
    </source>
</evidence>
<dbReference type="Gene3D" id="3.40.50.2300">
    <property type="match status" value="2"/>
</dbReference>
<dbReference type="SUPFAM" id="SSF53822">
    <property type="entry name" value="Periplasmic binding protein-like I"/>
    <property type="match status" value="1"/>
</dbReference>
<evidence type="ECO:0000256" key="1">
    <source>
        <dbReference type="ARBA" id="ARBA00010062"/>
    </source>
</evidence>
<organism evidence="5">
    <name type="scientific">Polaromonas hydrogenivorans</name>
    <dbReference type="NCBI Taxonomy" id="335476"/>
    <lineage>
        <taxon>Bacteria</taxon>
        <taxon>Pseudomonadati</taxon>
        <taxon>Pseudomonadota</taxon>
        <taxon>Betaproteobacteria</taxon>
        <taxon>Burkholderiales</taxon>
        <taxon>Comamonadaceae</taxon>
        <taxon>Polaromonas</taxon>
    </lineage>
</organism>
<feature type="chain" id="PRO_5043627406" evidence="3">
    <location>
        <begin position="28"/>
        <end position="408"/>
    </location>
</feature>
<dbReference type="InterPro" id="IPR028081">
    <property type="entry name" value="Leu-bd"/>
</dbReference>
<keyword evidence="2 3" id="KW-0732">Signal</keyword>
<sequence>MKRRHWISTLATFFGVALVGLSAPAMADEAPKSIRIGWSLAKTGPNAPGGDTTLRPNYEMWVKEVNAAGGLMLKAYGKRVPIEVVEYDDRSSTEEAVRAIDRLISQDKVDLILPPWGTAVNLAVAPMLAKHGYPQLGSTALTDKAAEFAKRWPSIFFMLGSGGSYAEALMSQLDAARKAGKIGDKVAMLYVADGFGVDAATAARKAAAAHNFKLVLDKSYPVGTQDLSPLLNEVKGLSPDAFIAFSYPPDTVLISDQSRVLSFNPKIFYTGVGTQFPFFKAKYGAGAEGQMSLGGVDGDSQLIKEYFKRHKDLTGKEPDSWGSPVTYASLQVLQQSIERVGKIDRPAILREIKTGSFETVLGPIKFENQQLSGIFLVGQWQNGVFQGVGPSAIKGAKPAVIPKPVWKN</sequence>
<reference evidence="5" key="1">
    <citation type="submission" date="2024-05" db="EMBL/GenBank/DDBJ databases">
        <authorList>
            <person name="Bunk B."/>
            <person name="Swiderski J."/>
            <person name="Sproer C."/>
            <person name="Thiel V."/>
        </authorList>
    </citation>
    <scope>NUCLEOTIDE SEQUENCE</scope>
    <source>
        <strain evidence="5">DSM 17735</strain>
        <plasmid evidence="5">p1</plasmid>
    </source>
</reference>
<dbReference type="RefSeq" id="WP_349282273.1">
    <property type="nucleotide sequence ID" value="NZ_CBCSCU010000049.1"/>
</dbReference>
<evidence type="ECO:0000259" key="4">
    <source>
        <dbReference type="Pfam" id="PF13458"/>
    </source>
</evidence>
<evidence type="ECO:0000256" key="3">
    <source>
        <dbReference type="SAM" id="SignalP"/>
    </source>
</evidence>
<dbReference type="InterPro" id="IPR028082">
    <property type="entry name" value="Peripla_BP_I"/>
</dbReference>
<dbReference type="PANTHER" id="PTHR30483:SF37">
    <property type="entry name" value="ABC TRANSPORTER SUBSTRATE-BINDING PROTEIN"/>
    <property type="match status" value="1"/>
</dbReference>
<keyword evidence="5" id="KW-0614">Plasmid</keyword>
<protein>
    <submittedName>
        <fullName evidence="5">Amino acid ABC transporter substrate-binding protein</fullName>
    </submittedName>
</protein>
<comment type="similarity">
    <text evidence="1">Belongs to the leucine-binding protein family.</text>
</comment>
<feature type="domain" description="Leucine-binding protein" evidence="4">
    <location>
        <begin position="33"/>
        <end position="381"/>
    </location>
</feature>
<dbReference type="Pfam" id="PF13458">
    <property type="entry name" value="Peripla_BP_6"/>
    <property type="match status" value="1"/>
</dbReference>
<dbReference type="PANTHER" id="PTHR30483">
    <property type="entry name" value="LEUCINE-SPECIFIC-BINDING PROTEIN"/>
    <property type="match status" value="1"/>
</dbReference>
<dbReference type="CDD" id="cd06338">
    <property type="entry name" value="PBP1_ABC_ligand_binding-like"/>
    <property type="match status" value="1"/>
</dbReference>
<feature type="signal peptide" evidence="3">
    <location>
        <begin position="1"/>
        <end position="27"/>
    </location>
</feature>
<dbReference type="InterPro" id="IPR051010">
    <property type="entry name" value="BCAA_transport"/>
</dbReference>
<gene>
    <name evidence="5" type="ORF">ABLV49_21140</name>
</gene>
<dbReference type="AlphaFoldDB" id="A0AAU7LYB4"/>
<dbReference type="EMBL" id="CP157676">
    <property type="protein sequence ID" value="XBP72592.1"/>
    <property type="molecule type" value="Genomic_DNA"/>
</dbReference>
<accession>A0AAU7LYB4</accession>
<name>A0AAU7LYB4_9BURK</name>
<geneLocation type="plasmid" evidence="5">
    <name>p1</name>
</geneLocation>